<evidence type="ECO:0000313" key="2">
    <source>
        <dbReference type="EMBL" id="QDU29778.1"/>
    </source>
</evidence>
<dbReference type="InterPro" id="IPR007825">
    <property type="entry name" value="Major_OMP_Legionella"/>
</dbReference>
<dbReference type="EMBL" id="CP036274">
    <property type="protein sequence ID" value="QDU29778.1"/>
    <property type="molecule type" value="Genomic_DNA"/>
</dbReference>
<evidence type="ECO:0008006" key="4">
    <source>
        <dbReference type="Google" id="ProtNLM"/>
    </source>
</evidence>
<sequence length="361" mass="38391" precursor="true">MKTNGVVGAIISCVLGIAMAQLPAQEVPSRELADGTYTYDTLPAGTFPASPVTEFYAGTEFFFASAQARTGGRITVSFSDTTAPGVATLAFADGDGHVDFGVAPRVWIGRHLNEAWGIRATYFSFSDSEEKVPEINPAIPAVGTNFSTNYQVTQLDMRALDLDLIYSAYINDNWKLDTFVGARYSSVDIDALHHSFGVFTTGNFVNLLLANGSAFDGAGTSLGFSSRHRLNGSNLSFIWSGRGSHLWGHYDAFNRAAGTVASSPSAPLVGAETQRIDNAPGTLDIIETQLGLQYEFQVVELPINCFFRTSFEFQRWNMAGPAPTPTGFGGTIGELTTNSNAAGGPGGATLVGLSLATGFTW</sequence>
<reference evidence="2 3" key="1">
    <citation type="submission" date="2019-02" db="EMBL/GenBank/DDBJ databases">
        <title>Deep-cultivation of Planctomycetes and their phenomic and genomic characterization uncovers novel biology.</title>
        <authorList>
            <person name="Wiegand S."/>
            <person name="Jogler M."/>
            <person name="Boedeker C."/>
            <person name="Pinto D."/>
            <person name="Vollmers J."/>
            <person name="Rivas-Marin E."/>
            <person name="Kohn T."/>
            <person name="Peeters S.H."/>
            <person name="Heuer A."/>
            <person name="Rast P."/>
            <person name="Oberbeckmann S."/>
            <person name="Bunk B."/>
            <person name="Jeske O."/>
            <person name="Meyerdierks A."/>
            <person name="Storesund J.E."/>
            <person name="Kallscheuer N."/>
            <person name="Luecker S."/>
            <person name="Lage O.M."/>
            <person name="Pohl T."/>
            <person name="Merkel B.J."/>
            <person name="Hornburger P."/>
            <person name="Mueller R.-W."/>
            <person name="Bruemmer F."/>
            <person name="Labrenz M."/>
            <person name="Spormann A.M."/>
            <person name="Op den Camp H."/>
            <person name="Overmann J."/>
            <person name="Amann R."/>
            <person name="Jetten M.S.M."/>
            <person name="Mascher T."/>
            <person name="Medema M.H."/>
            <person name="Devos D.P."/>
            <person name="Kaster A.-K."/>
            <person name="Ovreas L."/>
            <person name="Rohde M."/>
            <person name="Galperin M.Y."/>
            <person name="Jogler C."/>
        </authorList>
    </citation>
    <scope>NUCLEOTIDE SEQUENCE [LARGE SCALE GENOMIC DNA]</scope>
    <source>
        <strain evidence="2 3">ETA_A8</strain>
    </source>
</reference>
<feature type="chain" id="PRO_5021794305" description="Porin" evidence="1">
    <location>
        <begin position="21"/>
        <end position="361"/>
    </location>
</feature>
<dbReference type="Pfam" id="PF05150">
    <property type="entry name" value="Legionella_OMP"/>
    <property type="match status" value="1"/>
</dbReference>
<accession>A0A517YHT2</accession>
<dbReference type="AlphaFoldDB" id="A0A517YHT2"/>
<dbReference type="Proteomes" id="UP000315017">
    <property type="component" value="Chromosome"/>
</dbReference>
<name>A0A517YHT2_9BACT</name>
<evidence type="ECO:0000256" key="1">
    <source>
        <dbReference type="SAM" id="SignalP"/>
    </source>
</evidence>
<gene>
    <name evidence="2" type="ORF">ETAA8_48930</name>
</gene>
<proteinExistence type="predicted"/>
<feature type="signal peptide" evidence="1">
    <location>
        <begin position="1"/>
        <end position="20"/>
    </location>
</feature>
<dbReference type="KEGG" id="aagg:ETAA8_48930"/>
<dbReference type="OrthoDB" id="268553at2"/>
<protein>
    <recommendedName>
        <fullName evidence="4">Porin</fullName>
    </recommendedName>
</protein>
<keyword evidence="1" id="KW-0732">Signal</keyword>
<keyword evidence="3" id="KW-1185">Reference proteome</keyword>
<dbReference type="RefSeq" id="WP_145094127.1">
    <property type="nucleotide sequence ID" value="NZ_CP036274.1"/>
</dbReference>
<organism evidence="2 3">
    <name type="scientific">Anatilimnocola aggregata</name>
    <dbReference type="NCBI Taxonomy" id="2528021"/>
    <lineage>
        <taxon>Bacteria</taxon>
        <taxon>Pseudomonadati</taxon>
        <taxon>Planctomycetota</taxon>
        <taxon>Planctomycetia</taxon>
        <taxon>Pirellulales</taxon>
        <taxon>Pirellulaceae</taxon>
        <taxon>Anatilimnocola</taxon>
    </lineage>
</organism>
<evidence type="ECO:0000313" key="3">
    <source>
        <dbReference type="Proteomes" id="UP000315017"/>
    </source>
</evidence>